<protein>
    <submittedName>
        <fullName evidence="2">Uncharacterized protein</fullName>
    </submittedName>
</protein>
<evidence type="ECO:0000256" key="1">
    <source>
        <dbReference type="SAM" id="Phobius"/>
    </source>
</evidence>
<feature type="transmembrane region" description="Helical" evidence="1">
    <location>
        <begin position="26"/>
        <end position="47"/>
    </location>
</feature>
<reference evidence="2 3" key="1">
    <citation type="submission" date="2017-09" db="EMBL/GenBank/DDBJ databases">
        <authorList>
            <person name="Lee N."/>
            <person name="Cho B.-K."/>
        </authorList>
    </citation>
    <scope>NUCLEOTIDE SEQUENCE [LARGE SCALE GENOMIC DNA]</scope>
    <source>
        <strain evidence="2 3">ATCC 39115</strain>
    </source>
</reference>
<proteinExistence type="predicted"/>
<sequence length="91" mass="9490">MVIVKQSVCTGAGKGSEREGGQETTVTVLAIFLLIIGTLLVLIGALLVLIGTFLIAIGVALILTGAALIAAGTFLLIRRLLSCDRTRSHSW</sequence>
<feature type="transmembrane region" description="Helical" evidence="1">
    <location>
        <begin position="53"/>
        <end position="77"/>
    </location>
</feature>
<evidence type="ECO:0000313" key="3">
    <source>
        <dbReference type="Proteomes" id="UP000327143"/>
    </source>
</evidence>
<organism evidence="2 3">
    <name type="scientific">Streptomyces viridosporus T7A</name>
    <dbReference type="NCBI Taxonomy" id="665577"/>
    <lineage>
        <taxon>Bacteria</taxon>
        <taxon>Bacillati</taxon>
        <taxon>Actinomycetota</taxon>
        <taxon>Actinomycetes</taxon>
        <taxon>Kitasatosporales</taxon>
        <taxon>Streptomycetaceae</taxon>
        <taxon>Streptomyces</taxon>
    </lineage>
</organism>
<keyword evidence="1" id="KW-0812">Transmembrane</keyword>
<keyword evidence="1" id="KW-0472">Membrane</keyword>
<name>A0ABX6AKU2_STRVD</name>
<dbReference type="Proteomes" id="UP000327143">
    <property type="component" value="Chromosome"/>
</dbReference>
<accession>A0ABX6AKU2</accession>
<dbReference type="EMBL" id="CP023700">
    <property type="protein sequence ID" value="QEU88488.1"/>
    <property type="molecule type" value="Genomic_DNA"/>
</dbReference>
<gene>
    <name evidence="2" type="ORF">CP969_30205</name>
</gene>
<evidence type="ECO:0000313" key="2">
    <source>
        <dbReference type="EMBL" id="QEU88488.1"/>
    </source>
</evidence>
<keyword evidence="3" id="KW-1185">Reference proteome</keyword>
<keyword evidence="1" id="KW-1133">Transmembrane helix</keyword>